<accession>G0RPR7</accession>
<dbReference type="eggNOG" id="ENOG502SQJ7">
    <property type="taxonomic scope" value="Eukaryota"/>
</dbReference>
<sequence>MAPLSWQILAKSSSHVGILLSNSSPRPPFNMPLPHESLTITGGCNCGAVRYRIAIPSFEHRPIHFVHGPEEASDPATPRLPLVCICHCNDCRAATGSILPAWCLTPQEMFSLSLLPKEDQHDGEGNDSLDAMQSLRLAPHDASGDSQRPPYVPGHGILSGGGESSAAAGTWLRVFCSTNSKVEGWDVDKRIYRSFCGRCGTNIAYLVYPMPFKFRDMVDVVLGTVDRGIIQDEWMRPERQLWHDYGVPWIKDMVEDLDGPIHPSFSTAEFVRK</sequence>
<protein>
    <submittedName>
        <fullName evidence="1">Predicted protein</fullName>
    </submittedName>
</protein>
<dbReference type="GeneID" id="18481942"/>
<dbReference type="InterPro" id="IPR011057">
    <property type="entry name" value="Mss4-like_sf"/>
</dbReference>
<dbReference type="AlphaFoldDB" id="G0RPR7"/>
<gene>
    <name evidence="1" type="ORF">TRIREDRAFT_109641</name>
</gene>
<organism evidence="2">
    <name type="scientific">Hypocrea jecorina (strain QM6a)</name>
    <name type="common">Trichoderma reesei</name>
    <dbReference type="NCBI Taxonomy" id="431241"/>
    <lineage>
        <taxon>Eukaryota</taxon>
        <taxon>Fungi</taxon>
        <taxon>Dikarya</taxon>
        <taxon>Ascomycota</taxon>
        <taxon>Pezizomycotina</taxon>
        <taxon>Sordariomycetes</taxon>
        <taxon>Hypocreomycetidae</taxon>
        <taxon>Hypocreales</taxon>
        <taxon>Hypocreaceae</taxon>
        <taxon>Trichoderma</taxon>
    </lineage>
</organism>
<reference evidence="1 2" key="1">
    <citation type="journal article" date="2008" name="Nat. Biotechnol.">
        <title>Genome sequencing and analysis of the biomass-degrading fungus Trichoderma reesei (syn. Hypocrea jecorina).</title>
        <authorList>
            <person name="Martinez D."/>
            <person name="Berka R.M."/>
            <person name="Henrissat B."/>
            <person name="Saloheimo M."/>
            <person name="Arvas M."/>
            <person name="Baker S.E."/>
            <person name="Chapman J."/>
            <person name="Chertkov O."/>
            <person name="Coutinho P.M."/>
            <person name="Cullen D."/>
            <person name="Danchin E.G."/>
            <person name="Grigoriev I.V."/>
            <person name="Harris P."/>
            <person name="Jackson M."/>
            <person name="Kubicek C.P."/>
            <person name="Han C.S."/>
            <person name="Ho I."/>
            <person name="Larrondo L.F."/>
            <person name="de Leon A.L."/>
            <person name="Magnuson J.K."/>
            <person name="Merino S."/>
            <person name="Misra M."/>
            <person name="Nelson B."/>
            <person name="Putnam N."/>
            <person name="Robbertse B."/>
            <person name="Salamov A.A."/>
            <person name="Schmoll M."/>
            <person name="Terry A."/>
            <person name="Thayer N."/>
            <person name="Westerholm-Parvinen A."/>
            <person name="Schoch C.L."/>
            <person name="Yao J."/>
            <person name="Barabote R."/>
            <person name="Nelson M.A."/>
            <person name="Detter C."/>
            <person name="Bruce D."/>
            <person name="Kuske C.R."/>
            <person name="Xie G."/>
            <person name="Richardson P."/>
            <person name="Rokhsar D.S."/>
            <person name="Lucas S.M."/>
            <person name="Rubin E.M."/>
            <person name="Dunn-Coleman N."/>
            <person name="Ward M."/>
            <person name="Brettin T.S."/>
        </authorList>
    </citation>
    <scope>NUCLEOTIDE SEQUENCE [LARGE SCALE GENOMIC DNA]</scope>
    <source>
        <strain evidence="1 2">QM6a</strain>
    </source>
</reference>
<dbReference type="RefSeq" id="XP_006967264.1">
    <property type="nucleotide sequence ID" value="XM_006967202.1"/>
</dbReference>
<dbReference type="KEGG" id="tre:TRIREDRAFT_109641"/>
<dbReference type="Proteomes" id="UP000008984">
    <property type="component" value="Unassembled WGS sequence"/>
</dbReference>
<dbReference type="STRING" id="431241.G0RPR7"/>
<proteinExistence type="predicted"/>
<name>G0RPR7_HYPJQ</name>
<dbReference type="Gene3D" id="2.170.150.70">
    <property type="match status" value="1"/>
</dbReference>
<keyword evidence="2" id="KW-1185">Reference proteome</keyword>
<dbReference type="PANTHER" id="PTHR33337:SF40">
    <property type="entry name" value="CENP-V_GFA DOMAIN-CONTAINING PROTEIN-RELATED"/>
    <property type="match status" value="1"/>
</dbReference>
<evidence type="ECO:0000313" key="2">
    <source>
        <dbReference type="Proteomes" id="UP000008984"/>
    </source>
</evidence>
<dbReference type="HOGENOM" id="CLU_088625_0_0_1"/>
<evidence type="ECO:0000313" key="1">
    <source>
        <dbReference type="EMBL" id="EGR46796.1"/>
    </source>
</evidence>
<dbReference type="EMBL" id="GL985071">
    <property type="protein sequence ID" value="EGR46796.1"/>
    <property type="molecule type" value="Genomic_DNA"/>
</dbReference>
<dbReference type="PANTHER" id="PTHR33337">
    <property type="entry name" value="GFA DOMAIN-CONTAINING PROTEIN"/>
    <property type="match status" value="1"/>
</dbReference>
<dbReference type="SUPFAM" id="SSF51316">
    <property type="entry name" value="Mss4-like"/>
    <property type="match status" value="2"/>
</dbReference>
<dbReference type="VEuPathDB" id="FungiDB:TRIREDRAFT_109641"/>
<dbReference type="OrthoDB" id="5422068at2759"/>